<dbReference type="AlphaFoldDB" id="A0A2U2PAD1"/>
<evidence type="ECO:0000313" key="2">
    <source>
        <dbReference type="Proteomes" id="UP000245647"/>
    </source>
</evidence>
<accession>A0A2U2PAD1</accession>
<name>A0A2U2PAD1_9SPHI</name>
<organism evidence="1 2">
    <name type="scientific">Pararcticibacter amylolyticus</name>
    <dbReference type="NCBI Taxonomy" id="2173175"/>
    <lineage>
        <taxon>Bacteria</taxon>
        <taxon>Pseudomonadati</taxon>
        <taxon>Bacteroidota</taxon>
        <taxon>Sphingobacteriia</taxon>
        <taxon>Sphingobacteriales</taxon>
        <taxon>Sphingobacteriaceae</taxon>
        <taxon>Pararcticibacter</taxon>
    </lineage>
</organism>
<reference evidence="1 2" key="1">
    <citation type="submission" date="2018-04" db="EMBL/GenBank/DDBJ databases">
        <title>Pedobacter chongqingensis sp. nov., isolated from a rottenly hemp rope.</title>
        <authorList>
            <person name="Cai Y."/>
        </authorList>
    </citation>
    <scope>NUCLEOTIDE SEQUENCE [LARGE SCALE GENOMIC DNA]</scope>
    <source>
        <strain evidence="1 2">FJ4-8</strain>
    </source>
</reference>
<sequence>MFLEHIKKDRQRHYKKNHIPDDFKEPISSGLVLKAEGIEIWLAIGGCQKNAPNRCNNKRNGNAGLMVKAGVTTILRTKFVTGIGDIDIP</sequence>
<comment type="caution">
    <text evidence="1">The sequence shown here is derived from an EMBL/GenBank/DDBJ whole genome shotgun (WGS) entry which is preliminary data.</text>
</comment>
<dbReference type="Proteomes" id="UP000245647">
    <property type="component" value="Unassembled WGS sequence"/>
</dbReference>
<keyword evidence="2" id="KW-1185">Reference proteome</keyword>
<gene>
    <name evidence="1" type="ORF">DDR33_24030</name>
</gene>
<dbReference type="EMBL" id="QEAS01000035">
    <property type="protein sequence ID" value="PWG78089.1"/>
    <property type="molecule type" value="Genomic_DNA"/>
</dbReference>
<evidence type="ECO:0000313" key="1">
    <source>
        <dbReference type="EMBL" id="PWG78089.1"/>
    </source>
</evidence>
<protein>
    <submittedName>
        <fullName evidence="1">Uncharacterized protein</fullName>
    </submittedName>
</protein>
<proteinExistence type="predicted"/>